<gene>
    <name evidence="3" type="primary">KNAG0J02100</name>
    <name evidence="3" type="ordered locus">KNAG_0J02100</name>
</gene>
<keyword evidence="4" id="KW-1185">Reference proteome</keyword>
<dbReference type="PANTHER" id="PTHR48070">
    <property type="entry name" value="ESTERASE OVCA2"/>
    <property type="match status" value="1"/>
</dbReference>
<evidence type="ECO:0000313" key="4">
    <source>
        <dbReference type="Proteomes" id="UP000006310"/>
    </source>
</evidence>
<reference evidence="4" key="2">
    <citation type="submission" date="2012-08" db="EMBL/GenBank/DDBJ databases">
        <title>Genome sequence of Kazachstania naganishii.</title>
        <authorList>
            <person name="Gordon J.L."/>
            <person name="Armisen D."/>
            <person name="Proux-Wera E."/>
            <person name="OhEigeartaigh S.S."/>
            <person name="Byrne K.P."/>
            <person name="Wolfe K.H."/>
        </authorList>
    </citation>
    <scope>NUCLEOTIDE SEQUENCE [LARGE SCALE GENOMIC DNA]</scope>
    <source>
        <strain evidence="4">ATCC MYA-139 / BCRC 22969 / CBS 8797 / CCRC 22969 / KCTC 17520 / NBRC 10181 / NCYC 3082</strain>
    </source>
</reference>
<proteinExistence type="predicted"/>
<dbReference type="Proteomes" id="UP000006310">
    <property type="component" value="Chromosome 10"/>
</dbReference>
<dbReference type="Gene3D" id="3.40.50.1820">
    <property type="entry name" value="alpha/beta hydrolase"/>
    <property type="match status" value="1"/>
</dbReference>
<protein>
    <recommendedName>
        <fullName evidence="2">Serine hydrolase domain-containing protein</fullName>
    </recommendedName>
</protein>
<dbReference type="Pfam" id="PF03959">
    <property type="entry name" value="FSH1"/>
    <property type="match status" value="1"/>
</dbReference>
<dbReference type="eggNOG" id="KOG2551">
    <property type="taxonomic scope" value="Eukaryota"/>
</dbReference>
<dbReference type="HOGENOM" id="CLU_051938_2_2_1"/>
<dbReference type="InterPro" id="IPR005645">
    <property type="entry name" value="FSH-like_dom"/>
</dbReference>
<organism evidence="3 4">
    <name type="scientific">Huiozyma naganishii (strain ATCC MYA-139 / BCRC 22969 / CBS 8797 / KCTC 17520 / NBRC 10181 / NCYC 3082 / Yp74L-3)</name>
    <name type="common">Yeast</name>
    <name type="synonym">Kazachstania naganishii</name>
    <dbReference type="NCBI Taxonomy" id="1071383"/>
    <lineage>
        <taxon>Eukaryota</taxon>
        <taxon>Fungi</taxon>
        <taxon>Dikarya</taxon>
        <taxon>Ascomycota</taxon>
        <taxon>Saccharomycotina</taxon>
        <taxon>Saccharomycetes</taxon>
        <taxon>Saccharomycetales</taxon>
        <taxon>Saccharomycetaceae</taxon>
        <taxon>Huiozyma</taxon>
    </lineage>
</organism>
<evidence type="ECO:0000259" key="2">
    <source>
        <dbReference type="Pfam" id="PF03959"/>
    </source>
</evidence>
<dbReference type="GO" id="GO:0016787">
    <property type="term" value="F:hydrolase activity"/>
    <property type="evidence" value="ECO:0007669"/>
    <property type="project" value="UniProtKB-KW"/>
</dbReference>
<dbReference type="InterPro" id="IPR029058">
    <property type="entry name" value="AB_hydrolase_fold"/>
</dbReference>
<dbReference type="GO" id="GO:0005634">
    <property type="term" value="C:nucleus"/>
    <property type="evidence" value="ECO:0007669"/>
    <property type="project" value="TreeGrafter"/>
</dbReference>
<dbReference type="GeneID" id="34528046"/>
<dbReference type="InterPro" id="IPR050593">
    <property type="entry name" value="LovG"/>
</dbReference>
<dbReference type="OrthoDB" id="2094269at2759"/>
<name>J7SAM0_HUIN7</name>
<dbReference type="GO" id="GO:0005737">
    <property type="term" value="C:cytoplasm"/>
    <property type="evidence" value="ECO:0007669"/>
    <property type="project" value="TreeGrafter"/>
</dbReference>
<sequence>MSGKVLMLHGLAQSGDYFASKTKGFRQEMERMGYELYYPTAPNRFPGADLPDDMIADISGTKTDDGVIAWLQNDSINRTYFLPETTVQYLHDYVVTNGPFDGVVGFSQGAGVAGYLMTDFNGLLNLKDEEQPPIKFFISCSGFRFRPEVYQRQYDEHPIKVPSLHIQGQLDTVSEPEKVQALMASCQEGTKTHIMHAGGHFVPNSKSFLKKLAAWLESIGAVEP</sequence>
<feature type="domain" description="Serine hydrolase" evidence="2">
    <location>
        <begin position="3"/>
        <end position="211"/>
    </location>
</feature>
<reference evidence="3 4" key="1">
    <citation type="journal article" date="2011" name="Proc. Natl. Acad. Sci. U.S.A.">
        <title>Evolutionary erosion of yeast sex chromosomes by mating-type switching accidents.</title>
        <authorList>
            <person name="Gordon J.L."/>
            <person name="Armisen D."/>
            <person name="Proux-Wera E."/>
            <person name="Oheigeartaigh S.S."/>
            <person name="Byrne K.P."/>
            <person name="Wolfe K.H."/>
        </authorList>
    </citation>
    <scope>NUCLEOTIDE SEQUENCE [LARGE SCALE GENOMIC DNA]</scope>
    <source>
        <strain evidence="4">ATCC MYA-139 / BCRC 22969 / CBS 8797 / CCRC 22969 / KCTC 17520 / NBRC 10181 / NCYC 3082</strain>
    </source>
</reference>
<dbReference type="PANTHER" id="PTHR48070:SF6">
    <property type="entry name" value="ESTERASE OVCA2"/>
    <property type="match status" value="1"/>
</dbReference>
<evidence type="ECO:0000313" key="3">
    <source>
        <dbReference type="EMBL" id="CCK72291.1"/>
    </source>
</evidence>
<evidence type="ECO:0000256" key="1">
    <source>
        <dbReference type="ARBA" id="ARBA00022801"/>
    </source>
</evidence>
<accession>J7SAM0</accession>
<keyword evidence="1" id="KW-0378">Hydrolase</keyword>
<dbReference type="KEGG" id="kng:KNAG_0J02100"/>
<dbReference type="AlphaFoldDB" id="J7SAM0"/>
<dbReference type="SUPFAM" id="SSF53474">
    <property type="entry name" value="alpha/beta-Hydrolases"/>
    <property type="match status" value="1"/>
</dbReference>
<dbReference type="OMA" id="CYSGFIA"/>
<dbReference type="EMBL" id="HE978323">
    <property type="protein sequence ID" value="CCK72291.1"/>
    <property type="molecule type" value="Genomic_DNA"/>
</dbReference>
<dbReference type="RefSeq" id="XP_022466536.1">
    <property type="nucleotide sequence ID" value="XM_022610217.1"/>
</dbReference>